<keyword evidence="4" id="KW-1185">Reference proteome</keyword>
<accession>A0A1G7F8U8</accession>
<dbReference type="RefSeq" id="WP_083343544.1">
    <property type="nucleotide sequence ID" value="NZ_LT629690.1"/>
</dbReference>
<name>A0A1G7F8U8_9BACT</name>
<dbReference type="InterPro" id="IPR006976">
    <property type="entry name" value="VanZ-like"/>
</dbReference>
<keyword evidence="1" id="KW-0812">Transmembrane</keyword>
<sequence length="174" mass="19665">MSRPVWLGGRQAPDTKTFVSWLVRTWLPVVVMLTAIAIESTHTFSSDNTSGWLQVLYQAIAGRVSPERWHEIHHYIRKTGHFTGYGLLGLAWLRAWLLFWQIPMKHRSESVWRGFAMVMAVVCTTLVASLDELHQSFMADRTGLVSDVWLDTSGAVCFILLSFLLGKLLSSASE</sequence>
<feature type="transmembrane region" description="Helical" evidence="1">
    <location>
        <begin position="21"/>
        <end position="38"/>
    </location>
</feature>
<reference evidence="3 4" key="1">
    <citation type="submission" date="2016-10" db="EMBL/GenBank/DDBJ databases">
        <authorList>
            <person name="de Groot N.N."/>
        </authorList>
    </citation>
    <scope>NUCLEOTIDE SEQUENCE [LARGE SCALE GENOMIC DNA]</scope>
    <source>
        <strain evidence="3 4">GAS232</strain>
    </source>
</reference>
<evidence type="ECO:0000313" key="4">
    <source>
        <dbReference type="Proteomes" id="UP000182427"/>
    </source>
</evidence>
<evidence type="ECO:0000259" key="2">
    <source>
        <dbReference type="Pfam" id="PF04892"/>
    </source>
</evidence>
<dbReference type="EMBL" id="LT629690">
    <property type="protein sequence ID" value="SDE72327.1"/>
    <property type="molecule type" value="Genomic_DNA"/>
</dbReference>
<dbReference type="Pfam" id="PF04892">
    <property type="entry name" value="VanZ"/>
    <property type="match status" value="1"/>
</dbReference>
<evidence type="ECO:0000256" key="1">
    <source>
        <dbReference type="SAM" id="Phobius"/>
    </source>
</evidence>
<feature type="domain" description="VanZ-like" evidence="2">
    <location>
        <begin position="35"/>
        <end position="165"/>
    </location>
</feature>
<proteinExistence type="predicted"/>
<dbReference type="OrthoDB" id="291892at2"/>
<dbReference type="Proteomes" id="UP000182427">
    <property type="component" value="Chromosome I"/>
</dbReference>
<gene>
    <name evidence="3" type="ORF">SAMN05444167_0257</name>
</gene>
<feature type="transmembrane region" description="Helical" evidence="1">
    <location>
        <begin position="82"/>
        <end position="99"/>
    </location>
</feature>
<keyword evidence="1" id="KW-1133">Transmembrane helix</keyword>
<keyword evidence="1" id="KW-0472">Membrane</keyword>
<dbReference type="NCBIfam" id="NF037970">
    <property type="entry name" value="vanZ_1"/>
    <property type="match status" value="1"/>
</dbReference>
<protein>
    <submittedName>
        <fullName evidence="3">VanZ like family protein</fullName>
    </submittedName>
</protein>
<dbReference type="AlphaFoldDB" id="A0A1G7F8U8"/>
<feature type="transmembrane region" description="Helical" evidence="1">
    <location>
        <begin position="111"/>
        <end position="128"/>
    </location>
</feature>
<organism evidence="3 4">
    <name type="scientific">Terriglobus roseus</name>
    <dbReference type="NCBI Taxonomy" id="392734"/>
    <lineage>
        <taxon>Bacteria</taxon>
        <taxon>Pseudomonadati</taxon>
        <taxon>Acidobacteriota</taxon>
        <taxon>Terriglobia</taxon>
        <taxon>Terriglobales</taxon>
        <taxon>Acidobacteriaceae</taxon>
        <taxon>Terriglobus</taxon>
    </lineage>
</organism>
<evidence type="ECO:0000313" key="3">
    <source>
        <dbReference type="EMBL" id="SDE72327.1"/>
    </source>
</evidence>
<feature type="transmembrane region" description="Helical" evidence="1">
    <location>
        <begin position="148"/>
        <end position="169"/>
    </location>
</feature>